<comment type="caution">
    <text evidence="1">The sequence shown here is derived from an EMBL/GenBank/DDBJ whole genome shotgun (WGS) entry which is preliminary data.</text>
</comment>
<name>A0A0F9C6I3_9ZZZZ</name>
<proteinExistence type="predicted"/>
<evidence type="ECO:0000313" key="1">
    <source>
        <dbReference type="EMBL" id="KKL44928.1"/>
    </source>
</evidence>
<sequence length="227" mass="26295">MDNMLMKVECPEPEGTVVRTVSFVPLSVEKLREFWDKLSQFPTLFGQRMSTQEDFITSFISEDSNGKPQANGLIWEVDDVGILYLTDIYPVFQATGHFTFWDGRFKGRELLILKMLEHVFGEFGFQRITTEVPFYTQPTMGAVERIGFVREGRLRKATWYKDEWWDVAVYSMLRDESKGFAESYNKLSQEVVDEIRAKHADRQTYKQLAGKYGLAKAHIAFIVQSGE</sequence>
<dbReference type="EMBL" id="LAZR01034573">
    <property type="protein sequence ID" value="KKL44928.1"/>
    <property type="molecule type" value="Genomic_DNA"/>
</dbReference>
<evidence type="ECO:0008006" key="2">
    <source>
        <dbReference type="Google" id="ProtNLM"/>
    </source>
</evidence>
<protein>
    <recommendedName>
        <fullName evidence="2">N-acetyltransferase domain-containing protein</fullName>
    </recommendedName>
</protein>
<reference evidence="1" key="1">
    <citation type="journal article" date="2015" name="Nature">
        <title>Complex archaea that bridge the gap between prokaryotes and eukaryotes.</title>
        <authorList>
            <person name="Spang A."/>
            <person name="Saw J.H."/>
            <person name="Jorgensen S.L."/>
            <person name="Zaremba-Niedzwiedzka K."/>
            <person name="Martijn J."/>
            <person name="Lind A.E."/>
            <person name="van Eijk R."/>
            <person name="Schleper C."/>
            <person name="Guy L."/>
            <person name="Ettema T.J."/>
        </authorList>
    </citation>
    <scope>NUCLEOTIDE SEQUENCE</scope>
</reference>
<dbReference type="InterPro" id="IPR016181">
    <property type="entry name" value="Acyl_CoA_acyltransferase"/>
</dbReference>
<dbReference type="SUPFAM" id="SSF55729">
    <property type="entry name" value="Acyl-CoA N-acyltransferases (Nat)"/>
    <property type="match status" value="1"/>
</dbReference>
<gene>
    <name evidence="1" type="ORF">LCGC14_2360770</name>
</gene>
<dbReference type="AlphaFoldDB" id="A0A0F9C6I3"/>
<accession>A0A0F9C6I3</accession>
<organism evidence="1">
    <name type="scientific">marine sediment metagenome</name>
    <dbReference type="NCBI Taxonomy" id="412755"/>
    <lineage>
        <taxon>unclassified sequences</taxon>
        <taxon>metagenomes</taxon>
        <taxon>ecological metagenomes</taxon>
    </lineage>
</organism>
<dbReference type="Gene3D" id="3.40.630.30">
    <property type="match status" value="1"/>
</dbReference>